<evidence type="ECO:0000256" key="1">
    <source>
        <dbReference type="SAM" id="Phobius"/>
    </source>
</evidence>
<keyword evidence="1" id="KW-0812">Transmembrane</keyword>
<reference evidence="2 3" key="1">
    <citation type="submission" date="2015-07" db="EMBL/GenBank/DDBJ databases">
        <title>Comparative genomics of the Sigatoka disease complex on banana suggests a link between parallel evolutionary changes in Pseudocercospora fijiensis and Pseudocercospora eumusae and increased virulence on the banana host.</title>
        <authorList>
            <person name="Chang T.-C."/>
            <person name="Salvucci A."/>
            <person name="Crous P.W."/>
            <person name="Stergiopoulos I."/>
        </authorList>
    </citation>
    <scope>NUCLEOTIDE SEQUENCE [LARGE SCALE GENOMIC DNA]</scope>
    <source>
        <strain evidence="2 3">CBS 114824</strain>
    </source>
</reference>
<comment type="caution">
    <text evidence="2">The sequence shown here is derived from an EMBL/GenBank/DDBJ whole genome shotgun (WGS) entry which is preliminary data.</text>
</comment>
<gene>
    <name evidence="2" type="ORF">AC578_10052</name>
</gene>
<keyword evidence="3" id="KW-1185">Reference proteome</keyword>
<name>A0A139H849_9PEZI</name>
<sequence>MIQPRMLWRAQPIVRQAMRWYRINHEAVARLEQQAREIDARPPPIPKQRGSDRNLLLTAIGLFATAPLITYFWYEHRKEHMGKKKQDLIKHLEERRERWLSEKE</sequence>
<keyword evidence="1" id="KW-1133">Transmembrane helix</keyword>
<dbReference type="EMBL" id="LFZN01000109">
    <property type="protein sequence ID" value="KXS98646.1"/>
    <property type="molecule type" value="Genomic_DNA"/>
</dbReference>
<evidence type="ECO:0000313" key="2">
    <source>
        <dbReference type="EMBL" id="KXS98646.1"/>
    </source>
</evidence>
<dbReference type="Proteomes" id="UP000070133">
    <property type="component" value="Unassembled WGS sequence"/>
</dbReference>
<dbReference type="AlphaFoldDB" id="A0A139H849"/>
<dbReference type="OrthoDB" id="10618226at2759"/>
<organism evidence="2 3">
    <name type="scientific">Pseudocercospora eumusae</name>
    <dbReference type="NCBI Taxonomy" id="321146"/>
    <lineage>
        <taxon>Eukaryota</taxon>
        <taxon>Fungi</taxon>
        <taxon>Dikarya</taxon>
        <taxon>Ascomycota</taxon>
        <taxon>Pezizomycotina</taxon>
        <taxon>Dothideomycetes</taxon>
        <taxon>Dothideomycetidae</taxon>
        <taxon>Mycosphaerellales</taxon>
        <taxon>Mycosphaerellaceae</taxon>
        <taxon>Pseudocercospora</taxon>
    </lineage>
</organism>
<feature type="transmembrane region" description="Helical" evidence="1">
    <location>
        <begin position="55"/>
        <end position="74"/>
    </location>
</feature>
<accession>A0A139H849</accession>
<protein>
    <submittedName>
        <fullName evidence="2">Uncharacterized protein</fullName>
    </submittedName>
</protein>
<proteinExistence type="predicted"/>
<evidence type="ECO:0000313" key="3">
    <source>
        <dbReference type="Proteomes" id="UP000070133"/>
    </source>
</evidence>
<keyword evidence="1" id="KW-0472">Membrane</keyword>